<dbReference type="EMBL" id="RBZU01000011">
    <property type="protein sequence ID" value="RKP48559.1"/>
    <property type="molecule type" value="Genomic_DNA"/>
</dbReference>
<name>A0A494XK84_9BURK</name>
<dbReference type="InterPro" id="IPR006151">
    <property type="entry name" value="Shikm_DH/Glu-tRNA_Rdtase"/>
</dbReference>
<dbReference type="EC" id="1.1.1.25" evidence="2 8"/>
<keyword evidence="6 8" id="KW-0057">Aromatic amino acid biosynthesis</keyword>
<evidence type="ECO:0000256" key="2">
    <source>
        <dbReference type="ARBA" id="ARBA00012962"/>
    </source>
</evidence>
<feature type="binding site" evidence="8">
    <location>
        <position position="247"/>
    </location>
    <ligand>
        <name>shikimate</name>
        <dbReference type="ChEBI" id="CHEBI:36208"/>
    </ligand>
</feature>
<feature type="binding site" evidence="8">
    <location>
        <begin position="32"/>
        <end position="34"/>
    </location>
    <ligand>
        <name>shikimate</name>
        <dbReference type="ChEBI" id="CHEBI:36208"/>
    </ligand>
</feature>
<comment type="function">
    <text evidence="8">Involved in the biosynthesis of the chorismate, which leads to the biosynthesis of aromatic amino acids. Catalyzes the reversible NADPH linked reduction of 3-dehydroshikimate (DHSA) to yield shikimate (SA).</text>
</comment>
<dbReference type="GO" id="GO:0009423">
    <property type="term" value="P:chorismate biosynthetic process"/>
    <property type="evidence" value="ECO:0007669"/>
    <property type="project" value="UniProtKB-UniRule"/>
</dbReference>
<keyword evidence="5 8" id="KW-0560">Oxidoreductase</keyword>
<evidence type="ECO:0000313" key="12">
    <source>
        <dbReference type="EMBL" id="RKP48559.1"/>
    </source>
</evidence>
<dbReference type="InterPro" id="IPR022893">
    <property type="entry name" value="Shikimate_DH_fam"/>
</dbReference>
<dbReference type="PANTHER" id="PTHR21089">
    <property type="entry name" value="SHIKIMATE DEHYDROGENASE"/>
    <property type="match status" value="1"/>
</dbReference>
<dbReference type="SUPFAM" id="SSF51735">
    <property type="entry name" value="NAD(P)-binding Rossmann-fold domains"/>
    <property type="match status" value="1"/>
</dbReference>
<dbReference type="Gene3D" id="3.40.50.10860">
    <property type="entry name" value="Leucine Dehydrogenase, chain A, domain 1"/>
    <property type="match status" value="1"/>
</dbReference>
<dbReference type="GO" id="GO:0004764">
    <property type="term" value="F:shikimate 3-dehydrogenase (NADP+) activity"/>
    <property type="evidence" value="ECO:0007669"/>
    <property type="project" value="UniProtKB-UniRule"/>
</dbReference>
<evidence type="ECO:0000256" key="1">
    <source>
        <dbReference type="ARBA" id="ARBA00004871"/>
    </source>
</evidence>
<feature type="domain" description="Quinate/shikimate 5-dehydrogenase/glutamyl-tRNA reductase" evidence="9">
    <location>
        <begin position="135"/>
        <end position="184"/>
    </location>
</feature>
<dbReference type="CDD" id="cd01065">
    <property type="entry name" value="NAD_bind_Shikimate_DH"/>
    <property type="match status" value="1"/>
</dbReference>
<feature type="binding site" evidence="8">
    <location>
        <begin position="169"/>
        <end position="174"/>
    </location>
    <ligand>
        <name>NADP(+)</name>
        <dbReference type="ChEBI" id="CHEBI:58349"/>
    </ligand>
</feature>
<comment type="subunit">
    <text evidence="8">Homodimer.</text>
</comment>
<protein>
    <recommendedName>
        <fullName evidence="2 8">Shikimate dehydrogenase (NADP(+))</fullName>
        <shortName evidence="8">SDH</shortName>
        <ecNumber evidence="2 8">1.1.1.25</ecNumber>
    </recommendedName>
</protein>
<dbReference type="Pfam" id="PF01488">
    <property type="entry name" value="Shikimate_DH"/>
    <property type="match status" value="1"/>
</dbReference>
<dbReference type="GO" id="GO:0050661">
    <property type="term" value="F:NADP binding"/>
    <property type="evidence" value="ECO:0007669"/>
    <property type="project" value="InterPro"/>
</dbReference>
<feature type="binding site" evidence="8">
    <location>
        <position position="79"/>
    </location>
    <ligand>
        <name>shikimate</name>
        <dbReference type="ChEBI" id="CHEBI:36208"/>
    </ligand>
</feature>
<dbReference type="FunFam" id="3.40.50.10860:FF:000006">
    <property type="entry name" value="Shikimate dehydrogenase (NADP(+))"/>
    <property type="match status" value="1"/>
</dbReference>
<gene>
    <name evidence="8" type="primary">aroE</name>
    <name evidence="12" type="ORF">D7S86_21330</name>
</gene>
<comment type="caution">
    <text evidence="12">The sequence shown here is derived from an EMBL/GenBank/DDBJ whole genome shotgun (WGS) entry which is preliminary data.</text>
</comment>
<comment type="caution">
    <text evidence="8">Lacks conserved residue(s) required for the propagation of feature annotation.</text>
</comment>
<dbReference type="InterPro" id="IPR046346">
    <property type="entry name" value="Aminoacid_DH-like_N_sf"/>
</dbReference>
<comment type="pathway">
    <text evidence="1 8">Metabolic intermediate biosynthesis; chorismate biosynthesis; chorismate from D-erythrose 4-phosphate and phosphoenolpyruvate: step 4/7.</text>
</comment>
<evidence type="ECO:0000313" key="13">
    <source>
        <dbReference type="Proteomes" id="UP000270342"/>
    </source>
</evidence>
<feature type="active site" description="Proton acceptor" evidence="8">
    <location>
        <position position="83"/>
    </location>
</feature>
<sequence length="308" mass="31087">MNVTASSSDAASAAQVAHRDRYVVIGNPIAHSKSPFIHARFAEQTGEPVAYDRLLAAVDAFEPTVRAFIAQGGRGLNVTVPFKLDAHAFADRLSARAASAGAVNTLKVEADGSVTGDNTDGIGLVRDIEVNLGVALAGTRVLLLGAGGAARGVVLPLIDAGVREVVIVNRTASKAAELAAAFGRTGAVDHAGDAYGARGTVLGGGADIACGAFDVVVNATAGSLGGEVPEYGAHAIAAGTLAYDMMYGAEPTVFMRDAAARGARVADGLGMLVEQAAESFSIWRGVRPDGAPVLAELRALLGAPGDAT</sequence>
<feature type="domain" description="Shikimate dehydrogenase substrate binding N-terminal" evidence="10">
    <location>
        <begin position="24"/>
        <end position="106"/>
    </location>
</feature>
<dbReference type="RefSeq" id="WP_121089093.1">
    <property type="nucleotide sequence ID" value="NZ_RBZU01000011.1"/>
</dbReference>
<evidence type="ECO:0000256" key="5">
    <source>
        <dbReference type="ARBA" id="ARBA00023002"/>
    </source>
</evidence>
<dbReference type="AlphaFoldDB" id="A0A494XK84"/>
<accession>A0A494XK84</accession>
<organism evidence="12 13">
    <name type="scientific">Pararobbsia silviterrae</name>
    <dbReference type="NCBI Taxonomy" id="1792498"/>
    <lineage>
        <taxon>Bacteria</taxon>
        <taxon>Pseudomonadati</taxon>
        <taxon>Pseudomonadota</taxon>
        <taxon>Betaproteobacteria</taxon>
        <taxon>Burkholderiales</taxon>
        <taxon>Burkholderiaceae</taxon>
        <taxon>Pararobbsia</taxon>
    </lineage>
</organism>
<keyword evidence="3 8" id="KW-0028">Amino-acid biosynthesis</keyword>
<dbReference type="NCBIfam" id="TIGR00507">
    <property type="entry name" value="aroE"/>
    <property type="match status" value="1"/>
</dbReference>
<feature type="binding site" evidence="8">
    <location>
        <begin position="145"/>
        <end position="149"/>
    </location>
    <ligand>
        <name>NADP(+)</name>
        <dbReference type="ChEBI" id="CHEBI:58349"/>
    </ligand>
</feature>
<evidence type="ECO:0000259" key="11">
    <source>
        <dbReference type="Pfam" id="PF18317"/>
    </source>
</evidence>
<keyword evidence="13" id="KW-1185">Reference proteome</keyword>
<dbReference type="HAMAP" id="MF_00222">
    <property type="entry name" value="Shikimate_DH_AroE"/>
    <property type="match status" value="1"/>
</dbReference>
<dbReference type="GO" id="GO:0019632">
    <property type="term" value="P:shikimate metabolic process"/>
    <property type="evidence" value="ECO:0007669"/>
    <property type="project" value="InterPro"/>
</dbReference>
<keyword evidence="4 8" id="KW-0521">NADP</keyword>
<evidence type="ECO:0000256" key="8">
    <source>
        <dbReference type="HAMAP-Rule" id="MF_00222"/>
    </source>
</evidence>
<feature type="binding site" evidence="8">
    <location>
        <position position="268"/>
    </location>
    <ligand>
        <name>NADP(+)</name>
        <dbReference type="ChEBI" id="CHEBI:58349"/>
    </ligand>
</feature>
<dbReference type="InterPro" id="IPR036291">
    <property type="entry name" value="NAD(P)-bd_dom_sf"/>
</dbReference>
<dbReference type="PANTHER" id="PTHR21089:SF1">
    <property type="entry name" value="BIFUNCTIONAL 3-DEHYDROQUINATE DEHYDRATASE_SHIKIMATE DEHYDROGENASE, CHLOROPLASTIC"/>
    <property type="match status" value="1"/>
</dbReference>
<dbReference type="GO" id="GO:0009073">
    <property type="term" value="P:aromatic amino acid family biosynthetic process"/>
    <property type="evidence" value="ECO:0007669"/>
    <property type="project" value="UniProtKB-KW"/>
</dbReference>
<feature type="binding site" evidence="8">
    <location>
        <position position="275"/>
    </location>
    <ligand>
        <name>shikimate</name>
        <dbReference type="ChEBI" id="CHEBI:36208"/>
    </ligand>
</feature>
<comment type="similarity">
    <text evidence="8">Belongs to the shikimate dehydrogenase family.</text>
</comment>
<evidence type="ECO:0000256" key="4">
    <source>
        <dbReference type="ARBA" id="ARBA00022857"/>
    </source>
</evidence>
<proteinExistence type="inferred from homology"/>
<comment type="catalytic activity">
    <reaction evidence="7 8">
        <text>shikimate + NADP(+) = 3-dehydroshikimate + NADPH + H(+)</text>
        <dbReference type="Rhea" id="RHEA:17737"/>
        <dbReference type="ChEBI" id="CHEBI:15378"/>
        <dbReference type="ChEBI" id="CHEBI:16630"/>
        <dbReference type="ChEBI" id="CHEBI:36208"/>
        <dbReference type="ChEBI" id="CHEBI:57783"/>
        <dbReference type="ChEBI" id="CHEBI:58349"/>
        <dbReference type="EC" id="1.1.1.25"/>
    </reaction>
</comment>
<evidence type="ECO:0000256" key="6">
    <source>
        <dbReference type="ARBA" id="ARBA00023141"/>
    </source>
</evidence>
<evidence type="ECO:0000256" key="7">
    <source>
        <dbReference type="ARBA" id="ARBA00049442"/>
    </source>
</evidence>
<dbReference type="GO" id="GO:0008652">
    <property type="term" value="P:amino acid biosynthetic process"/>
    <property type="evidence" value="ECO:0007669"/>
    <property type="project" value="UniProtKB-KW"/>
</dbReference>
<feature type="domain" description="SDH C-terminal" evidence="11">
    <location>
        <begin position="268"/>
        <end position="297"/>
    </location>
</feature>
<dbReference type="OrthoDB" id="9776868at2"/>
<reference evidence="12 13" key="1">
    <citation type="submission" date="2018-10" db="EMBL/GenBank/DDBJ databases">
        <title>Robbsia sp. DHC34, isolated from soil.</title>
        <authorList>
            <person name="Gao Z.-H."/>
            <person name="Qiu L.-H."/>
        </authorList>
    </citation>
    <scope>NUCLEOTIDE SEQUENCE [LARGE SCALE GENOMIC DNA]</scope>
    <source>
        <strain evidence="12 13">DHC34</strain>
    </source>
</reference>
<feature type="binding site" evidence="8">
    <location>
        <position position="104"/>
    </location>
    <ligand>
        <name>shikimate</name>
        <dbReference type="ChEBI" id="CHEBI:36208"/>
    </ligand>
</feature>
<dbReference type="UniPathway" id="UPA00053">
    <property type="reaction ID" value="UER00087"/>
</dbReference>
<dbReference type="GO" id="GO:0005829">
    <property type="term" value="C:cytosol"/>
    <property type="evidence" value="ECO:0007669"/>
    <property type="project" value="TreeGrafter"/>
</dbReference>
<dbReference type="Gene3D" id="3.40.50.720">
    <property type="entry name" value="NAD(P)-binding Rossmann-like Domain"/>
    <property type="match status" value="1"/>
</dbReference>
<feature type="binding site" evidence="8">
    <location>
        <position position="120"/>
    </location>
    <ligand>
        <name>shikimate</name>
        <dbReference type="ChEBI" id="CHEBI:36208"/>
    </ligand>
</feature>
<dbReference type="Pfam" id="PF18317">
    <property type="entry name" value="SDH_C"/>
    <property type="match status" value="1"/>
</dbReference>
<dbReference type="SUPFAM" id="SSF53223">
    <property type="entry name" value="Aminoacid dehydrogenase-like, N-terminal domain"/>
    <property type="match status" value="1"/>
</dbReference>
<evidence type="ECO:0000259" key="10">
    <source>
        <dbReference type="Pfam" id="PF08501"/>
    </source>
</evidence>
<evidence type="ECO:0000259" key="9">
    <source>
        <dbReference type="Pfam" id="PF01488"/>
    </source>
</evidence>
<dbReference type="Proteomes" id="UP000270342">
    <property type="component" value="Unassembled WGS sequence"/>
</dbReference>
<dbReference type="InterPro" id="IPR041121">
    <property type="entry name" value="SDH_C"/>
</dbReference>
<evidence type="ECO:0000256" key="3">
    <source>
        <dbReference type="ARBA" id="ARBA00022605"/>
    </source>
</evidence>
<feature type="binding site" evidence="8">
    <location>
        <position position="245"/>
    </location>
    <ligand>
        <name>NADP(+)</name>
        <dbReference type="ChEBI" id="CHEBI:58349"/>
    </ligand>
</feature>
<dbReference type="InterPro" id="IPR013708">
    <property type="entry name" value="Shikimate_DH-bd_N"/>
</dbReference>
<dbReference type="InterPro" id="IPR011342">
    <property type="entry name" value="Shikimate_DH"/>
</dbReference>
<dbReference type="Pfam" id="PF08501">
    <property type="entry name" value="Shikimate_dh_N"/>
    <property type="match status" value="1"/>
</dbReference>
<dbReference type="NCBIfam" id="NF001310">
    <property type="entry name" value="PRK00258.1-2"/>
    <property type="match status" value="1"/>
</dbReference>